<sequence>MKRKIAAFLITFAMLVCTYGTIPMVLKLDDNGAPKAEYGVLDISNWRFAEDGIIKLDGQWEFYPNQLLSAQNFAEGSVSSLQMIAVPGSWSDRMDTFGSATYRLRIYNDAEQRMYGLKTLSIPMANHVFVNGQSIGSSGNPSDDRSYDGRNKPFAGFFTLQPGTNEVIVQVSNYDFPASSGIIHSIYLGYADQIGKLQSKAIAYDWIRLTAFIMVGLYFIGLYIQRRKDTSVLMFGFICLFIGTFTAYRGERVVYELIDFMPGWLFLRIQYMSVIAAGMSLSLYVYTAYRLFCSKRVIRFMLGLGCIMLIGYALFFSYFQHIALQPVTTFYGVFPIFYALYVFVLAALHKVEGSLYLAAAAVSLNLYAFVQNLNIYFFVPLFTFPPVEPFMFLLMLTLLMSLRFSNAFKQNEELSFQLIQADKLKDEFLTKTAHEFKTPLHGMMNIAQSVLEDHRYPLTVEQKENIGIITTVAKRLSMLVYDILDFSKLKQGEMTVNPVPIHARSAIEVILKIFVFMTGGKPVQLINSVPQNLPFVFADPSRFRQIISNLLDNAVKYTEYGTIEVGAAEKDGMIVIFVKDTGIGIDEQDLSVIFEPFKSLKVDSNQSFGLGLPIVKQLLELQHGEIHVTSVKGEGTVFTMSLPSAGGSTEGENPENRGGEIESSELRNPVEHGYSFVTPYVSESKGTFTILVVDDQFSNLKVLIDPLERLNYTVIAVKSGEEALQQMEGGHSIDLVILDLMLPGLSGFDVVREIRRKYSLLELPVLMVTASIQPEDKIVAFESGANDYLPKPFNVAELKARVKSLLIMKESVGKTVDLEVAFLQSQIKPHFLFNVLNTIMALSYTDVMKSRKLITDLADYLRGSFSFSNIQKGVPFSNELALIQSYVEIEKARFKDRIQIEYEISEAVQSVMLPPLLIQPLVENAIRHGIGSRLKGGVVRIKGYEAEGHYWFEVEDNGVGLEQERLRQVLMPDPGTQLTSRSSVGLQNISKRLKFMYGTDLSIESEIGIGTKVTLRVPFGS</sequence>
<dbReference type="SUPFAM" id="SSF47384">
    <property type="entry name" value="Homodimeric domain of signal transducing histidine kinase"/>
    <property type="match status" value="1"/>
</dbReference>
<dbReference type="InterPro" id="IPR011006">
    <property type="entry name" value="CheY-like_superfamily"/>
</dbReference>
<dbReference type="InterPro" id="IPR036890">
    <property type="entry name" value="HATPase_C_sf"/>
</dbReference>
<evidence type="ECO:0000256" key="6">
    <source>
        <dbReference type="ARBA" id="ARBA00022777"/>
    </source>
</evidence>
<evidence type="ECO:0000256" key="11">
    <source>
        <dbReference type="SAM" id="Phobius"/>
    </source>
</evidence>
<evidence type="ECO:0000256" key="8">
    <source>
        <dbReference type="ARBA" id="ARBA00023012"/>
    </source>
</evidence>
<dbReference type="InterPro" id="IPR001789">
    <property type="entry name" value="Sig_transdc_resp-reg_receiver"/>
</dbReference>
<dbReference type="Pfam" id="PF06580">
    <property type="entry name" value="His_kinase"/>
    <property type="match status" value="1"/>
</dbReference>
<feature type="compositionally biased region" description="Basic and acidic residues" evidence="10">
    <location>
        <begin position="654"/>
        <end position="664"/>
    </location>
</feature>
<dbReference type="Pfam" id="PF02518">
    <property type="entry name" value="HATPase_c"/>
    <property type="match status" value="2"/>
</dbReference>
<feature type="domain" description="Histidine kinase" evidence="12">
    <location>
        <begin position="431"/>
        <end position="646"/>
    </location>
</feature>
<evidence type="ECO:0000256" key="2">
    <source>
        <dbReference type="ARBA" id="ARBA00012438"/>
    </source>
</evidence>
<evidence type="ECO:0000256" key="5">
    <source>
        <dbReference type="ARBA" id="ARBA00022741"/>
    </source>
</evidence>
<dbReference type="PANTHER" id="PTHR43547">
    <property type="entry name" value="TWO-COMPONENT HISTIDINE KINASE"/>
    <property type="match status" value="1"/>
</dbReference>
<keyword evidence="7 14" id="KW-0067">ATP-binding</keyword>
<keyword evidence="11" id="KW-1133">Transmembrane helix</keyword>
<feature type="transmembrane region" description="Helical" evidence="11">
    <location>
        <begin position="329"/>
        <end position="348"/>
    </location>
</feature>
<dbReference type="SMART" id="SM00387">
    <property type="entry name" value="HATPase_c"/>
    <property type="match status" value="2"/>
</dbReference>
<dbReference type="Pfam" id="PF00512">
    <property type="entry name" value="HisKA"/>
    <property type="match status" value="1"/>
</dbReference>
<dbReference type="InterPro" id="IPR003594">
    <property type="entry name" value="HATPase_dom"/>
</dbReference>
<dbReference type="EC" id="2.7.13.3" evidence="2"/>
<dbReference type="InterPro" id="IPR004358">
    <property type="entry name" value="Sig_transdc_His_kin-like_C"/>
</dbReference>
<reference evidence="14 15" key="1">
    <citation type="submission" date="2022-08" db="EMBL/GenBank/DDBJ databases">
        <title>Paenibacillus endoradicis sp. nov., Paenibacillus radicibacter sp. nov and Paenibacillus pararadicis sp. nov., three cold-adapted plant growth-promoting bacteria isolated from root of Larix gmelinii in Great Khingan.</title>
        <authorList>
            <person name="Xue H."/>
        </authorList>
    </citation>
    <scope>NUCLEOTIDE SEQUENCE [LARGE SCALE GENOMIC DNA]</scope>
    <source>
        <strain evidence="14 15">N5-1-1-5</strain>
    </source>
</reference>
<keyword evidence="5" id="KW-0547">Nucleotide-binding</keyword>
<dbReference type="SUPFAM" id="SSF49785">
    <property type="entry name" value="Galactose-binding domain-like"/>
    <property type="match status" value="1"/>
</dbReference>
<protein>
    <recommendedName>
        <fullName evidence="2">histidine kinase</fullName>
        <ecNumber evidence="2">2.7.13.3</ecNumber>
    </recommendedName>
</protein>
<dbReference type="Gene3D" id="3.40.50.2300">
    <property type="match status" value="1"/>
</dbReference>
<feature type="domain" description="Response regulatory" evidence="13">
    <location>
        <begin position="689"/>
        <end position="806"/>
    </location>
</feature>
<dbReference type="Gene3D" id="3.30.565.10">
    <property type="entry name" value="Histidine kinase-like ATPase, C-terminal domain"/>
    <property type="match status" value="2"/>
</dbReference>
<organism evidence="14 15">
    <name type="scientific">Paenibacillus radicis</name>
    <name type="common">ex Xue et al. 2023</name>
    <dbReference type="NCBI Taxonomy" id="2972489"/>
    <lineage>
        <taxon>Bacteria</taxon>
        <taxon>Bacillati</taxon>
        <taxon>Bacillota</taxon>
        <taxon>Bacilli</taxon>
        <taxon>Bacillales</taxon>
        <taxon>Paenibacillaceae</taxon>
        <taxon>Paenibacillus</taxon>
    </lineage>
</organism>
<evidence type="ECO:0000259" key="13">
    <source>
        <dbReference type="PROSITE" id="PS50110"/>
    </source>
</evidence>
<name>A0ABT1YTG2_9BACL</name>
<keyword evidence="11" id="KW-0472">Membrane</keyword>
<dbReference type="InterPro" id="IPR036097">
    <property type="entry name" value="HisK_dim/P_sf"/>
</dbReference>
<dbReference type="Proteomes" id="UP001300012">
    <property type="component" value="Unassembled WGS sequence"/>
</dbReference>
<keyword evidence="3 9" id="KW-0597">Phosphoprotein</keyword>
<dbReference type="PROSITE" id="PS50110">
    <property type="entry name" value="RESPONSE_REGULATORY"/>
    <property type="match status" value="1"/>
</dbReference>
<dbReference type="SMART" id="SM00448">
    <property type="entry name" value="REC"/>
    <property type="match status" value="1"/>
</dbReference>
<dbReference type="Pfam" id="PF00072">
    <property type="entry name" value="Response_reg"/>
    <property type="match status" value="1"/>
</dbReference>
<comment type="catalytic activity">
    <reaction evidence="1">
        <text>ATP + protein L-histidine = ADP + protein N-phospho-L-histidine.</text>
        <dbReference type="EC" id="2.7.13.3"/>
    </reaction>
</comment>
<evidence type="ECO:0000256" key="9">
    <source>
        <dbReference type="PROSITE-ProRule" id="PRU00169"/>
    </source>
</evidence>
<comment type="caution">
    <text evidence="14">The sequence shown here is derived from an EMBL/GenBank/DDBJ whole genome shotgun (WGS) entry which is preliminary data.</text>
</comment>
<keyword evidence="11" id="KW-0812">Transmembrane</keyword>
<evidence type="ECO:0000256" key="4">
    <source>
        <dbReference type="ARBA" id="ARBA00022679"/>
    </source>
</evidence>
<dbReference type="InterPro" id="IPR008979">
    <property type="entry name" value="Galactose-bd-like_sf"/>
</dbReference>
<dbReference type="PANTHER" id="PTHR43547:SF2">
    <property type="entry name" value="HYBRID SIGNAL TRANSDUCTION HISTIDINE KINASE C"/>
    <property type="match status" value="1"/>
</dbReference>
<dbReference type="Gene3D" id="2.60.120.260">
    <property type="entry name" value="Galactose-binding domain-like"/>
    <property type="match status" value="1"/>
</dbReference>
<dbReference type="PROSITE" id="PS50109">
    <property type="entry name" value="HIS_KIN"/>
    <property type="match status" value="2"/>
</dbReference>
<feature type="transmembrane region" description="Helical" evidence="11">
    <location>
        <begin position="269"/>
        <end position="289"/>
    </location>
</feature>
<evidence type="ECO:0000313" key="15">
    <source>
        <dbReference type="Proteomes" id="UP001300012"/>
    </source>
</evidence>
<feature type="compositionally biased region" description="Polar residues" evidence="10">
    <location>
        <begin position="642"/>
        <end position="651"/>
    </location>
</feature>
<dbReference type="SMART" id="SM00388">
    <property type="entry name" value="HisKA"/>
    <property type="match status" value="1"/>
</dbReference>
<keyword evidence="6" id="KW-0418">Kinase</keyword>
<dbReference type="InterPro" id="IPR005467">
    <property type="entry name" value="His_kinase_dom"/>
</dbReference>
<evidence type="ECO:0000256" key="1">
    <source>
        <dbReference type="ARBA" id="ARBA00000085"/>
    </source>
</evidence>
<proteinExistence type="predicted"/>
<dbReference type="RefSeq" id="WP_258217973.1">
    <property type="nucleotide sequence ID" value="NZ_JANQBD010000043.1"/>
</dbReference>
<dbReference type="InterPro" id="IPR010559">
    <property type="entry name" value="Sig_transdc_His_kin_internal"/>
</dbReference>
<dbReference type="SUPFAM" id="SSF55874">
    <property type="entry name" value="ATPase domain of HSP90 chaperone/DNA topoisomerase II/histidine kinase"/>
    <property type="match status" value="2"/>
</dbReference>
<evidence type="ECO:0000256" key="7">
    <source>
        <dbReference type="ARBA" id="ARBA00022840"/>
    </source>
</evidence>
<feature type="modified residue" description="4-aspartylphosphate" evidence="9">
    <location>
        <position position="739"/>
    </location>
</feature>
<dbReference type="PRINTS" id="PR00344">
    <property type="entry name" value="BCTRLSENSOR"/>
</dbReference>
<dbReference type="SUPFAM" id="SSF52172">
    <property type="entry name" value="CheY-like"/>
    <property type="match status" value="1"/>
</dbReference>
<evidence type="ECO:0000259" key="12">
    <source>
        <dbReference type="PROSITE" id="PS50109"/>
    </source>
</evidence>
<dbReference type="EMBL" id="JANQBD010000043">
    <property type="protein sequence ID" value="MCR8636475.1"/>
    <property type="molecule type" value="Genomic_DNA"/>
</dbReference>
<keyword evidence="15" id="KW-1185">Reference proteome</keyword>
<evidence type="ECO:0000313" key="14">
    <source>
        <dbReference type="EMBL" id="MCR8636475.1"/>
    </source>
</evidence>
<dbReference type="GO" id="GO:0005524">
    <property type="term" value="F:ATP binding"/>
    <property type="evidence" value="ECO:0007669"/>
    <property type="project" value="UniProtKB-KW"/>
</dbReference>
<accession>A0ABT1YTG2</accession>
<keyword evidence="4" id="KW-0808">Transferase</keyword>
<evidence type="ECO:0000256" key="10">
    <source>
        <dbReference type="SAM" id="MobiDB-lite"/>
    </source>
</evidence>
<dbReference type="InterPro" id="IPR003661">
    <property type="entry name" value="HisK_dim/P_dom"/>
</dbReference>
<feature type="transmembrane region" description="Helical" evidence="11">
    <location>
        <begin position="355"/>
        <end position="378"/>
    </location>
</feature>
<feature type="transmembrane region" description="Helical" evidence="11">
    <location>
        <begin position="231"/>
        <end position="249"/>
    </location>
</feature>
<feature type="transmembrane region" description="Helical" evidence="11">
    <location>
        <begin position="206"/>
        <end position="224"/>
    </location>
</feature>
<feature type="region of interest" description="Disordered" evidence="10">
    <location>
        <begin position="642"/>
        <end position="664"/>
    </location>
</feature>
<dbReference type="CDD" id="cd17574">
    <property type="entry name" value="REC_OmpR"/>
    <property type="match status" value="1"/>
</dbReference>
<feature type="transmembrane region" description="Helical" evidence="11">
    <location>
        <begin position="301"/>
        <end position="323"/>
    </location>
</feature>
<dbReference type="CDD" id="cd00082">
    <property type="entry name" value="HisKA"/>
    <property type="match status" value="1"/>
</dbReference>
<gene>
    <name evidence="14" type="ORF">NV381_35395</name>
</gene>
<evidence type="ECO:0000256" key="3">
    <source>
        <dbReference type="ARBA" id="ARBA00022553"/>
    </source>
</evidence>
<feature type="domain" description="Histidine kinase" evidence="12">
    <location>
        <begin position="917"/>
        <end position="1021"/>
    </location>
</feature>
<keyword evidence="8" id="KW-0902">Two-component regulatory system</keyword>
<dbReference type="Gene3D" id="1.10.287.130">
    <property type="match status" value="1"/>
</dbReference>